<evidence type="ECO:0000313" key="1">
    <source>
        <dbReference type="EMBL" id="MBX39907.1"/>
    </source>
</evidence>
<accession>A0A2P2NBQ8</accession>
<protein>
    <submittedName>
        <fullName evidence="1">Uncharacterized protein</fullName>
    </submittedName>
</protein>
<proteinExistence type="predicted"/>
<reference evidence="1" key="1">
    <citation type="submission" date="2018-02" db="EMBL/GenBank/DDBJ databases">
        <title>Rhizophora mucronata_Transcriptome.</title>
        <authorList>
            <person name="Meera S.P."/>
            <person name="Sreeshan A."/>
            <person name="Augustine A."/>
        </authorList>
    </citation>
    <scope>NUCLEOTIDE SEQUENCE</scope>
    <source>
        <tissue evidence="1">Leaf</tissue>
    </source>
</reference>
<dbReference type="EMBL" id="GGEC01059423">
    <property type="protein sequence ID" value="MBX39907.1"/>
    <property type="molecule type" value="Transcribed_RNA"/>
</dbReference>
<name>A0A2P2NBQ8_RHIMU</name>
<dbReference type="AlphaFoldDB" id="A0A2P2NBQ8"/>
<organism evidence="1">
    <name type="scientific">Rhizophora mucronata</name>
    <name type="common">Asiatic mangrove</name>
    <dbReference type="NCBI Taxonomy" id="61149"/>
    <lineage>
        <taxon>Eukaryota</taxon>
        <taxon>Viridiplantae</taxon>
        <taxon>Streptophyta</taxon>
        <taxon>Embryophyta</taxon>
        <taxon>Tracheophyta</taxon>
        <taxon>Spermatophyta</taxon>
        <taxon>Magnoliopsida</taxon>
        <taxon>eudicotyledons</taxon>
        <taxon>Gunneridae</taxon>
        <taxon>Pentapetalae</taxon>
        <taxon>rosids</taxon>
        <taxon>fabids</taxon>
        <taxon>Malpighiales</taxon>
        <taxon>Rhizophoraceae</taxon>
        <taxon>Rhizophora</taxon>
    </lineage>
</organism>
<sequence length="42" mass="4946">MQVYLHLISPVTGMHTLSLDSIRHEKINPYDPAYNYLVYNHT</sequence>